<dbReference type="AlphaFoldDB" id="A0A844SUR0"/>
<gene>
    <name evidence="1" type="primary">pglZ</name>
    <name evidence="1" type="ORF">GPL21_13495</name>
</gene>
<reference evidence="1 2" key="1">
    <citation type="submission" date="2019-12" db="EMBL/GenBank/DDBJ databases">
        <title>Draft genome sequences Bradyrhizobium cajani AMBPC1010, Bradyrhizobium pachyrhizi AMBPC1040 and Bradyrhizobium yuanmingense ALSPC3051, three plant growth promoting strains isolated from nodules of Cajanus cajan L. in Dominican Republic.</title>
        <authorList>
            <person name="Flores-Felix J.D."/>
            <person name="Araujo J."/>
            <person name="Diaz-Alcantara C."/>
            <person name="Gonzalez-Andres F."/>
            <person name="Velazquez E."/>
        </authorList>
    </citation>
    <scope>NUCLEOTIDE SEQUENCE [LARGE SCALE GENOMIC DNA]</scope>
    <source>
        <strain evidence="1 2">1040</strain>
    </source>
</reference>
<dbReference type="Gene3D" id="3.40.720.10">
    <property type="entry name" value="Alkaline Phosphatase, subunit A"/>
    <property type="match status" value="1"/>
</dbReference>
<sequence length="833" mass="95369">MLDRITKGLEAQFDKHRVVFWYDPTREFREAFERLALDGVEKIEVANTEFAVKHRILREAPKRRFLLYREGSRPADIDNWLLDVELANGVFKTDQVAIWLSDLGLPLKFEDLVHEHQEFFRSSRRLEKLKAVIRGDDTRPALRLRMLGVCVSADGGFDTVVEALLAELAAGRDDSLRLIDRVGLDGFLWDQMARIFGYRADKPSVGDFSITLFKSCYQTAVGGEPILTSDALVFFRRWKNNRSAGDVFAKLSADYAEVLDVAGDLAKRDFRILIEIDYFEEVDRAIIRALVHELSAQTVAQADVLAWIRRRRQSHWYGSYRDLYEAIGFAAEFQQAMAQVTLGMTSLAEGVQRYAKSWFRIDQLYRKFVWYMQKSGQATLTRELSEQVENHYVNSYLLRLNDAWQVHVDAAESWSAPPIPSQRSFYREHVGEFRRRDQKICVIISDALRYEIAEELLGRIRSLDRYEAEIEPMFGSLPSYTQLGMASLLPNGDLQIADNDTATVLVNGQSSQGLENRKKILATGRAGDRATALKTEELMGMDKDQARALIRDHDVVYVYHNLIDAIGDKQISEERVFEAAEDTIEEIVRLVKKLNGANAANMIVTADHGFIYQHRPIEESDFSSAQVEGDTILFRDRRFILGHGLKGNHGLRRFTPDQANLQGSIQILIPKSAKRLRRQGSGSRFVHGGATLQEIVVPVMKINKKRQSDTSAVEVEIIGSSNQMITSSQISVRFYQITAVTEKTQPRRLRAGIYAQSGELISDSHELVFDLRSDNPREREVPVRFLLSRQADAFNDQEVILKLEERHGETSHFREYRTARYRLKRSFSNDFDF</sequence>
<dbReference type="InterPro" id="IPR017850">
    <property type="entry name" value="Alkaline_phosphatase_core_sf"/>
</dbReference>
<dbReference type="NCBIfam" id="TIGR02687">
    <property type="entry name" value="BREX-1 system phosphatase PglZ type A"/>
    <property type="match status" value="1"/>
</dbReference>
<evidence type="ECO:0000313" key="2">
    <source>
        <dbReference type="Proteomes" id="UP000436468"/>
    </source>
</evidence>
<dbReference type="Pfam" id="PF08665">
    <property type="entry name" value="PglZ"/>
    <property type="match status" value="1"/>
</dbReference>
<dbReference type="Proteomes" id="UP000436468">
    <property type="component" value="Unassembled WGS sequence"/>
</dbReference>
<evidence type="ECO:0000313" key="1">
    <source>
        <dbReference type="EMBL" id="MVT66120.1"/>
    </source>
</evidence>
<dbReference type="EMBL" id="WQNF01000007">
    <property type="protein sequence ID" value="MVT66120.1"/>
    <property type="molecule type" value="Genomic_DNA"/>
</dbReference>
<keyword evidence="2" id="KW-1185">Reference proteome</keyword>
<organism evidence="1 2">
    <name type="scientific">Bradyrhizobium pachyrhizi</name>
    <dbReference type="NCBI Taxonomy" id="280333"/>
    <lineage>
        <taxon>Bacteria</taxon>
        <taxon>Pseudomonadati</taxon>
        <taxon>Pseudomonadota</taxon>
        <taxon>Alphaproteobacteria</taxon>
        <taxon>Hyphomicrobiales</taxon>
        <taxon>Nitrobacteraceae</taxon>
        <taxon>Bradyrhizobium</taxon>
    </lineage>
</organism>
<dbReference type="InterPro" id="IPR014060">
    <property type="entry name" value="PglZ"/>
</dbReference>
<dbReference type="SUPFAM" id="SSF53649">
    <property type="entry name" value="Alkaline phosphatase-like"/>
    <property type="match status" value="1"/>
</dbReference>
<proteinExistence type="predicted"/>
<accession>A0A844SUR0</accession>
<comment type="caution">
    <text evidence="1">The sequence shown here is derived from an EMBL/GenBank/DDBJ whole genome shotgun (WGS) entry which is preliminary data.</text>
</comment>
<dbReference type="RefSeq" id="WP_157343673.1">
    <property type="nucleotide sequence ID" value="NZ_WQNF01000007.1"/>
</dbReference>
<protein>
    <submittedName>
        <fullName evidence="1">BREX-1 system phosphatase PglZ type A</fullName>
    </submittedName>
</protein>
<name>A0A844SUR0_9BRAD</name>